<comment type="caution">
    <text evidence="1">The sequence shown here is derived from an EMBL/GenBank/DDBJ whole genome shotgun (WGS) entry which is preliminary data.</text>
</comment>
<dbReference type="Proteomes" id="UP000233469">
    <property type="component" value="Unassembled WGS sequence"/>
</dbReference>
<dbReference type="EMBL" id="LLXL01001338">
    <property type="protein sequence ID" value="PKK65021.1"/>
    <property type="molecule type" value="Genomic_DNA"/>
</dbReference>
<dbReference type="AlphaFoldDB" id="A0A2N1MTQ4"/>
<protein>
    <submittedName>
        <fullName evidence="1">Uncharacterized protein</fullName>
    </submittedName>
</protein>
<feature type="non-terminal residue" evidence="1">
    <location>
        <position position="1"/>
    </location>
</feature>
<reference evidence="1 2" key="1">
    <citation type="submission" date="2016-04" db="EMBL/GenBank/DDBJ databases">
        <title>Genome analyses suggest a sexual origin of heterokaryosis in a supposedly ancient asexual fungus.</title>
        <authorList>
            <person name="Ropars J."/>
            <person name="Sedzielewska K."/>
            <person name="Noel J."/>
            <person name="Charron P."/>
            <person name="Farinelli L."/>
            <person name="Marton T."/>
            <person name="Kruger M."/>
            <person name="Pelin A."/>
            <person name="Brachmann A."/>
            <person name="Corradi N."/>
        </authorList>
    </citation>
    <scope>NUCLEOTIDE SEQUENCE [LARGE SCALE GENOMIC DNA]</scope>
    <source>
        <strain evidence="1 2">C2</strain>
    </source>
</reference>
<feature type="non-terminal residue" evidence="1">
    <location>
        <position position="109"/>
    </location>
</feature>
<proteinExistence type="predicted"/>
<reference evidence="1 2" key="2">
    <citation type="submission" date="2017-10" db="EMBL/GenBank/DDBJ databases">
        <title>Extensive intraspecific genome diversity in a model arbuscular mycorrhizal fungus.</title>
        <authorList>
            <person name="Chen E.C.H."/>
            <person name="Morin E."/>
            <person name="Baudet D."/>
            <person name="Noel J."/>
            <person name="Ndikumana S."/>
            <person name="Charron P."/>
            <person name="St-Onge C."/>
            <person name="Giorgi J."/>
            <person name="Grigoriev I.V."/>
            <person name="Roux C."/>
            <person name="Martin F.M."/>
            <person name="Corradi N."/>
        </authorList>
    </citation>
    <scope>NUCLEOTIDE SEQUENCE [LARGE SCALE GENOMIC DNA]</scope>
    <source>
        <strain evidence="1 2">C2</strain>
    </source>
</reference>
<gene>
    <name evidence="1" type="ORF">RhiirC2_626721</name>
</gene>
<name>A0A2N1MTQ4_9GLOM</name>
<organism evidence="1 2">
    <name type="scientific">Rhizophagus irregularis</name>
    <dbReference type="NCBI Taxonomy" id="588596"/>
    <lineage>
        <taxon>Eukaryota</taxon>
        <taxon>Fungi</taxon>
        <taxon>Fungi incertae sedis</taxon>
        <taxon>Mucoromycota</taxon>
        <taxon>Glomeromycotina</taxon>
        <taxon>Glomeromycetes</taxon>
        <taxon>Glomerales</taxon>
        <taxon>Glomeraceae</taxon>
        <taxon>Rhizophagus</taxon>
    </lineage>
</organism>
<evidence type="ECO:0000313" key="2">
    <source>
        <dbReference type="Proteomes" id="UP000233469"/>
    </source>
</evidence>
<accession>A0A2N1MTQ4</accession>
<sequence>GRTAKCAKSDVAKGLEAEILLVKGCRVMLTSNVWIEAGLVNGSMGVVENILFQEEGPPALPTAVFIKFDKYDGLTITSLEGKEVVPIVPIKRSWKDKNGTTCSRTQLPI</sequence>
<dbReference type="VEuPathDB" id="FungiDB:RhiirA1_356083"/>
<evidence type="ECO:0000313" key="1">
    <source>
        <dbReference type="EMBL" id="PKK65021.1"/>
    </source>
</evidence>